<dbReference type="Proteomes" id="UP000278085">
    <property type="component" value="Unassembled WGS sequence"/>
</dbReference>
<dbReference type="Pfam" id="PF20328">
    <property type="entry name" value="DUF6623"/>
    <property type="match status" value="1"/>
</dbReference>
<dbReference type="RefSeq" id="WP_126076463.1">
    <property type="nucleotide sequence ID" value="NZ_CP051166.1"/>
</dbReference>
<gene>
    <name evidence="1" type="ORF">EJB06_23555</name>
</gene>
<proteinExistence type="predicted"/>
<sequence>MAKQAMWVPGYVAQVEIPGNTRLRLVNGVPWTDVTGLRVGSGAIFRGAANQSNWFHFAIPTPVITDDKRVTLDRVFVLYNASPGARIEAAHIWDGPNRIRNYDNLSLTGNHGGGIDGSNNWAGGGGPVFWGIGVSILLRFITESNIHFTTAGGDFTS</sequence>
<protein>
    <submittedName>
        <fullName evidence="1">Uncharacterized protein</fullName>
    </submittedName>
</protein>
<accession>A0A430HGI1</accession>
<comment type="caution">
    <text evidence="1">The sequence shown here is derived from an EMBL/GenBank/DDBJ whole genome shotgun (WGS) entry which is preliminary data.</text>
</comment>
<dbReference type="AlphaFoldDB" id="A0A430HGI1"/>
<organism evidence="1 2">
    <name type="scientific">Massilia atriviolacea</name>
    <dbReference type="NCBI Taxonomy" id="2495579"/>
    <lineage>
        <taxon>Bacteria</taxon>
        <taxon>Pseudomonadati</taxon>
        <taxon>Pseudomonadota</taxon>
        <taxon>Betaproteobacteria</taxon>
        <taxon>Burkholderiales</taxon>
        <taxon>Oxalobacteraceae</taxon>
        <taxon>Telluria group</taxon>
        <taxon>Massilia</taxon>
    </lineage>
</organism>
<dbReference type="InterPro" id="IPR046731">
    <property type="entry name" value="DUF6623"/>
</dbReference>
<evidence type="ECO:0000313" key="1">
    <source>
        <dbReference type="EMBL" id="RSZ56610.1"/>
    </source>
</evidence>
<name>A0A430HGI1_9BURK</name>
<dbReference type="EMBL" id="RXLQ01000014">
    <property type="protein sequence ID" value="RSZ56610.1"/>
    <property type="molecule type" value="Genomic_DNA"/>
</dbReference>
<reference evidence="1 2" key="1">
    <citation type="submission" date="2018-12" db="EMBL/GenBank/DDBJ databases">
        <authorList>
            <person name="Yang E."/>
        </authorList>
    </citation>
    <scope>NUCLEOTIDE SEQUENCE [LARGE SCALE GENOMIC DNA]</scope>
    <source>
        <strain evidence="1 2">SOD</strain>
    </source>
</reference>
<evidence type="ECO:0000313" key="2">
    <source>
        <dbReference type="Proteomes" id="UP000278085"/>
    </source>
</evidence>
<keyword evidence="2" id="KW-1185">Reference proteome</keyword>
<dbReference type="OrthoDB" id="8478598at2"/>